<evidence type="ECO:0000313" key="1">
    <source>
        <dbReference type="EMBL" id="KAK9137766.1"/>
    </source>
</evidence>
<gene>
    <name evidence="1" type="ORF">Sjap_008360</name>
</gene>
<keyword evidence="2" id="KW-1185">Reference proteome</keyword>
<name>A0AAP0JPC4_9MAGN</name>
<sequence>MHILEALEAAVSDGAGLARARNIFQFQRDFNEFGSEIECSLTRAENGSSKILANDEKSTIVDKDYRARAIAEEEDRAVFVGDKVEIGKGQRPLERMNKRENKAK</sequence>
<accession>A0AAP0JPC4</accession>
<dbReference type="EMBL" id="JBBNAE010000003">
    <property type="protein sequence ID" value="KAK9137766.1"/>
    <property type="molecule type" value="Genomic_DNA"/>
</dbReference>
<protein>
    <submittedName>
        <fullName evidence="1">Uncharacterized protein</fullName>
    </submittedName>
</protein>
<dbReference type="Proteomes" id="UP001417504">
    <property type="component" value="Unassembled WGS sequence"/>
</dbReference>
<dbReference type="AlphaFoldDB" id="A0AAP0JPC4"/>
<evidence type="ECO:0000313" key="2">
    <source>
        <dbReference type="Proteomes" id="UP001417504"/>
    </source>
</evidence>
<reference evidence="1 2" key="1">
    <citation type="submission" date="2024-01" db="EMBL/GenBank/DDBJ databases">
        <title>Genome assemblies of Stephania.</title>
        <authorList>
            <person name="Yang L."/>
        </authorList>
    </citation>
    <scope>NUCLEOTIDE SEQUENCE [LARGE SCALE GENOMIC DNA]</scope>
    <source>
        <strain evidence="1">QJT</strain>
        <tissue evidence="1">Leaf</tissue>
    </source>
</reference>
<proteinExistence type="predicted"/>
<comment type="caution">
    <text evidence="1">The sequence shown here is derived from an EMBL/GenBank/DDBJ whole genome shotgun (WGS) entry which is preliminary data.</text>
</comment>
<organism evidence="1 2">
    <name type="scientific">Stephania japonica</name>
    <dbReference type="NCBI Taxonomy" id="461633"/>
    <lineage>
        <taxon>Eukaryota</taxon>
        <taxon>Viridiplantae</taxon>
        <taxon>Streptophyta</taxon>
        <taxon>Embryophyta</taxon>
        <taxon>Tracheophyta</taxon>
        <taxon>Spermatophyta</taxon>
        <taxon>Magnoliopsida</taxon>
        <taxon>Ranunculales</taxon>
        <taxon>Menispermaceae</taxon>
        <taxon>Menispermoideae</taxon>
        <taxon>Cissampelideae</taxon>
        <taxon>Stephania</taxon>
    </lineage>
</organism>